<evidence type="ECO:0000313" key="2">
    <source>
        <dbReference type="Proteomes" id="UP000273307"/>
    </source>
</evidence>
<accession>A0A498QDL5</accession>
<evidence type="ECO:0000313" key="1">
    <source>
        <dbReference type="EMBL" id="VBA43467.1"/>
    </source>
</evidence>
<dbReference type="EMBL" id="UPHP01000135">
    <property type="protein sequence ID" value="VBA43467.1"/>
    <property type="molecule type" value="Genomic_DNA"/>
</dbReference>
<dbReference type="Gene3D" id="3.40.50.300">
    <property type="entry name" value="P-loop containing nucleotide triphosphate hydrolases"/>
    <property type="match status" value="1"/>
</dbReference>
<gene>
    <name evidence="1" type="ORF">LAUMK136_05100</name>
</gene>
<reference evidence="1 2" key="1">
    <citation type="submission" date="2018-09" db="EMBL/GenBank/DDBJ databases">
        <authorList>
            <person name="Tagini F."/>
        </authorList>
    </citation>
    <scope>NUCLEOTIDE SEQUENCE [LARGE SCALE GENOMIC DNA]</scope>
    <source>
        <strain evidence="1 2">MK136</strain>
    </source>
</reference>
<dbReference type="SUPFAM" id="SSF52540">
    <property type="entry name" value="P-loop containing nucleoside triphosphate hydrolases"/>
    <property type="match status" value="1"/>
</dbReference>
<protein>
    <recommendedName>
        <fullName evidence="3">NACHT domain-containing protein</fullName>
    </recommendedName>
</protein>
<dbReference type="AlphaFoldDB" id="A0A498QDL5"/>
<name>A0A498QDL5_9MYCO</name>
<dbReference type="Proteomes" id="UP000273307">
    <property type="component" value="Unassembled WGS sequence"/>
</dbReference>
<sequence>MAVAVSYSTTAPTRCRRFTHADQLGLCVAVVCSTVASDWALEELGPRAFEQLAVALAAKVIGPDIEVYGSGKDGGREATYEGPIDWPHINDDAGAVGPNNAWAGYTVVQAKQRERLVSPASDLSWLKKQIREELDDWDRGKRSRLPDNLLFVTNVRLSADDDVGGVDQINKFIKSELDMDRHNDEGQLVATLRLRGLGDVFVWHRDTLNALISGHTSIRDAFPALLTVGDILTRLAAMPGKIDPEHLAPILIGHAQSALRHEQWLRFDEAGDSPETRHPIDQVIVDLPARDQEGERTQSVLDRVLRRADQIARMSVWRSPQPRHLVITGAPGNGKSTLAQYLTQLYRAQFAAREANEASIATLIGRTEKSLQRIGVAPPASPRWPLRVELAKMAAEMGPAGGPNLKRWLADRVTERAGLDIQPATLDAWIKVWPTLLVFDGLDEVTAPALRHRVIDEITGLMESVDAADADLLIVITTRRTGYTERIMPEHFDQLDLDYLSVEEASEYGRHITCQRLVDDAPHRDLVLSRFDTATKDPAMERLLQTPLQVLILTIILGSTGTLPTSRYLLFWNYYETVFKREAGKDTTYRSFFRDHREAITDLHQLVGLLLQIDCESTGEIHARMPRTRLHDLARQYMLDDGHDDNDATEFATKVFTVATQRLVLLSTDKDDTVSFDVRSLQELMAGCALVDGNDDAIRTNLTATALTPHWRNTWLFAAGRLFDDSRHRRDLVLDIVEHCDDRGHWPAWLYPAAPELAAYLLEDGLAAAKPNDQRRLIDVALRCLEGPIPQEPQAVALGLRIASSLQKLHSAHIRNAIAAADASAGVRQAVARTLMNYETFGSSRVPGRYTSKDLQRAADMWRFQIPRAANNDRITVAALLKPAFDELSPCVSAGAAELVANAIAECAQLVMTRTDRGDLWPAVAAGTADWPNTTAALEDPDATELLQICLGGLAPDDWAAQSMVAHGVGAATARREIGHLLAVTIPQVDIDAAI</sequence>
<evidence type="ECO:0008006" key="3">
    <source>
        <dbReference type="Google" id="ProtNLM"/>
    </source>
</evidence>
<dbReference type="InterPro" id="IPR027417">
    <property type="entry name" value="P-loop_NTPase"/>
</dbReference>
<keyword evidence="2" id="KW-1185">Reference proteome</keyword>
<organism evidence="1 2">
    <name type="scientific">Mycobacterium attenuatum</name>
    <dbReference type="NCBI Taxonomy" id="2341086"/>
    <lineage>
        <taxon>Bacteria</taxon>
        <taxon>Bacillati</taxon>
        <taxon>Actinomycetota</taxon>
        <taxon>Actinomycetes</taxon>
        <taxon>Mycobacteriales</taxon>
        <taxon>Mycobacteriaceae</taxon>
        <taxon>Mycobacterium</taxon>
    </lineage>
</organism>
<proteinExistence type="predicted"/>